<comment type="caution">
    <text evidence="2">The sequence shown here is derived from an EMBL/GenBank/DDBJ whole genome shotgun (WGS) entry which is preliminary data.</text>
</comment>
<reference evidence="2" key="1">
    <citation type="submission" date="2022-07" db="EMBL/GenBank/DDBJ databases">
        <title>Genome Sequence of Xylaria arbuscula.</title>
        <authorList>
            <person name="Buettner E."/>
        </authorList>
    </citation>
    <scope>NUCLEOTIDE SEQUENCE</scope>
    <source>
        <strain evidence="2">VT107</strain>
    </source>
</reference>
<keyword evidence="3" id="KW-1185">Reference proteome</keyword>
<dbReference type="Pfam" id="PF00583">
    <property type="entry name" value="Acetyltransf_1"/>
    <property type="match status" value="1"/>
</dbReference>
<dbReference type="PANTHER" id="PTHR43233">
    <property type="entry name" value="FAMILY N-ACETYLTRANSFERASE, PUTATIVE (AFU_ORTHOLOGUE AFUA_6G03350)-RELATED"/>
    <property type="match status" value="1"/>
</dbReference>
<gene>
    <name evidence="2" type="ORF">NPX13_g9456</name>
</gene>
<dbReference type="Proteomes" id="UP001148614">
    <property type="component" value="Unassembled WGS sequence"/>
</dbReference>
<organism evidence="2 3">
    <name type="scientific">Xylaria arbuscula</name>
    <dbReference type="NCBI Taxonomy" id="114810"/>
    <lineage>
        <taxon>Eukaryota</taxon>
        <taxon>Fungi</taxon>
        <taxon>Dikarya</taxon>
        <taxon>Ascomycota</taxon>
        <taxon>Pezizomycotina</taxon>
        <taxon>Sordariomycetes</taxon>
        <taxon>Xylariomycetidae</taxon>
        <taxon>Xylariales</taxon>
        <taxon>Xylariaceae</taxon>
        <taxon>Xylaria</taxon>
    </lineage>
</organism>
<dbReference type="PANTHER" id="PTHR43233:SF1">
    <property type="entry name" value="FAMILY N-ACETYLTRANSFERASE, PUTATIVE (AFU_ORTHOLOGUE AFUA_6G03350)-RELATED"/>
    <property type="match status" value="1"/>
</dbReference>
<evidence type="ECO:0000313" key="2">
    <source>
        <dbReference type="EMBL" id="KAJ3560022.1"/>
    </source>
</evidence>
<evidence type="ECO:0000313" key="3">
    <source>
        <dbReference type="Proteomes" id="UP001148614"/>
    </source>
</evidence>
<evidence type="ECO:0000259" key="1">
    <source>
        <dbReference type="PROSITE" id="PS51186"/>
    </source>
</evidence>
<dbReference type="Gene3D" id="3.40.630.30">
    <property type="match status" value="1"/>
</dbReference>
<dbReference type="EMBL" id="JANPWZ010002326">
    <property type="protein sequence ID" value="KAJ3560022.1"/>
    <property type="molecule type" value="Genomic_DNA"/>
</dbReference>
<dbReference type="VEuPathDB" id="FungiDB:F4678DRAFT_431423"/>
<accession>A0A9W8THP4</accession>
<feature type="domain" description="N-acetyltransferase" evidence="1">
    <location>
        <begin position="29"/>
        <end position="174"/>
    </location>
</feature>
<proteinExistence type="predicted"/>
<dbReference type="InterPro" id="IPR000182">
    <property type="entry name" value="GNAT_dom"/>
</dbReference>
<dbReference type="InterPro" id="IPR016181">
    <property type="entry name" value="Acyl_CoA_acyltransferase"/>
</dbReference>
<dbReference type="PROSITE" id="PS51186">
    <property type="entry name" value="GNAT"/>
    <property type="match status" value="1"/>
</dbReference>
<dbReference type="CDD" id="cd04301">
    <property type="entry name" value="NAT_SF"/>
    <property type="match status" value="1"/>
</dbReference>
<dbReference type="InterPro" id="IPR053144">
    <property type="entry name" value="Acetyltransferase_Butenolide"/>
</dbReference>
<dbReference type="GO" id="GO:0016747">
    <property type="term" value="F:acyltransferase activity, transferring groups other than amino-acyl groups"/>
    <property type="evidence" value="ECO:0007669"/>
    <property type="project" value="InterPro"/>
</dbReference>
<name>A0A9W8THP4_9PEZI</name>
<dbReference type="AlphaFoldDB" id="A0A9W8THP4"/>
<dbReference type="SUPFAM" id="SSF55729">
    <property type="entry name" value="Acyl-CoA N-acyltransferases (Nat)"/>
    <property type="match status" value="1"/>
</dbReference>
<sequence length="187" mass="21285">MSATPVKSQLQKQTWTKNQFLVSTDPALVPISKLLEVFDSEDFYWAKTMPAQAMREMLDHSLTFGLYEQLRHDGESLPSPDLKFIGLARCVTDFTTFVYLTDVWVDPSYQGNGLGTWLVGCVREVLESMPNVRRSLLFTADWERSVPFYQRFLGMTLIETRKGEALAIMEKKGKGHPAYGREGTGYD</sequence>
<protein>
    <recommendedName>
        <fullName evidence="1">N-acetyltransferase domain-containing protein</fullName>
    </recommendedName>
</protein>